<dbReference type="AlphaFoldDB" id="A0A9J6CCG9"/>
<dbReference type="InterPro" id="IPR036928">
    <property type="entry name" value="AS_sf"/>
</dbReference>
<evidence type="ECO:0008006" key="3">
    <source>
        <dbReference type="Google" id="ProtNLM"/>
    </source>
</evidence>
<dbReference type="SUPFAM" id="SSF75304">
    <property type="entry name" value="Amidase signature (AS) enzymes"/>
    <property type="match status" value="1"/>
</dbReference>
<dbReference type="Gene3D" id="3.90.1300.10">
    <property type="entry name" value="Amidase signature (AS) domain"/>
    <property type="match status" value="1"/>
</dbReference>
<dbReference type="GO" id="GO:0012505">
    <property type="term" value="C:endomembrane system"/>
    <property type="evidence" value="ECO:0007669"/>
    <property type="project" value="TreeGrafter"/>
</dbReference>
<proteinExistence type="predicted"/>
<organism evidence="1 2">
    <name type="scientific">Polypedilum vanderplanki</name>
    <name type="common">Sleeping chironomid midge</name>
    <dbReference type="NCBI Taxonomy" id="319348"/>
    <lineage>
        <taxon>Eukaryota</taxon>
        <taxon>Metazoa</taxon>
        <taxon>Ecdysozoa</taxon>
        <taxon>Arthropoda</taxon>
        <taxon>Hexapoda</taxon>
        <taxon>Insecta</taxon>
        <taxon>Pterygota</taxon>
        <taxon>Neoptera</taxon>
        <taxon>Endopterygota</taxon>
        <taxon>Diptera</taxon>
        <taxon>Nematocera</taxon>
        <taxon>Chironomoidea</taxon>
        <taxon>Chironomidae</taxon>
        <taxon>Chironominae</taxon>
        <taxon>Polypedilum</taxon>
        <taxon>Polypedilum</taxon>
    </lineage>
</organism>
<dbReference type="OrthoDB" id="6428749at2759"/>
<protein>
    <recommendedName>
        <fullName evidence="3">Amidase domain-containing protein</fullName>
    </recommendedName>
</protein>
<evidence type="ECO:0000313" key="2">
    <source>
        <dbReference type="Proteomes" id="UP001107558"/>
    </source>
</evidence>
<dbReference type="PANTHER" id="PTHR43372:SF3">
    <property type="entry name" value="AT07710P-RELATED"/>
    <property type="match status" value="1"/>
</dbReference>
<dbReference type="EMBL" id="JADBJN010000001">
    <property type="protein sequence ID" value="KAG5679613.1"/>
    <property type="molecule type" value="Genomic_DNA"/>
</dbReference>
<dbReference type="Proteomes" id="UP001107558">
    <property type="component" value="Chromosome 1"/>
</dbReference>
<accession>A0A9J6CCG9</accession>
<dbReference type="InterPro" id="IPR052739">
    <property type="entry name" value="FAAH2"/>
</dbReference>
<comment type="caution">
    <text evidence="1">The sequence shown here is derived from an EMBL/GenBank/DDBJ whole genome shotgun (WGS) entry which is preliminary data.</text>
</comment>
<sequence>MEILLRLYGVLNKIVNFLITPVLYLLYDVFGKHERLPPIRNSILEICAVDLAEKIRNRELTSEDVIRAYIKRIREVEPFLNAVVENRFDEAIKDAQRADKIIAETSLFYIIQNYPLLGLPFTVTPKIPL</sequence>
<name>A0A9J6CCG9_POLVA</name>
<gene>
    <name evidence="1" type="ORF">PVAND_009173</name>
</gene>
<reference evidence="1" key="1">
    <citation type="submission" date="2021-03" db="EMBL/GenBank/DDBJ databases">
        <title>Chromosome level genome of the anhydrobiotic midge Polypedilum vanderplanki.</title>
        <authorList>
            <person name="Yoshida Y."/>
            <person name="Kikawada T."/>
            <person name="Gusev O."/>
        </authorList>
    </citation>
    <scope>NUCLEOTIDE SEQUENCE</scope>
    <source>
        <strain evidence="1">NIAS01</strain>
        <tissue evidence="1">Whole body or cell culture</tissue>
    </source>
</reference>
<dbReference type="PANTHER" id="PTHR43372">
    <property type="entry name" value="FATTY-ACID AMIDE HYDROLASE"/>
    <property type="match status" value="1"/>
</dbReference>
<evidence type="ECO:0000313" key="1">
    <source>
        <dbReference type="EMBL" id="KAG5679613.1"/>
    </source>
</evidence>
<keyword evidence="2" id="KW-1185">Reference proteome</keyword>